<evidence type="ECO:0000256" key="1">
    <source>
        <dbReference type="SAM" id="Phobius"/>
    </source>
</evidence>
<feature type="transmembrane region" description="Helical" evidence="1">
    <location>
        <begin position="7"/>
        <end position="25"/>
    </location>
</feature>
<dbReference type="Proteomes" id="UP000239001">
    <property type="component" value="Unassembled WGS sequence"/>
</dbReference>
<protein>
    <submittedName>
        <fullName evidence="2">Uncharacterized protein</fullName>
    </submittedName>
</protein>
<dbReference type="AlphaFoldDB" id="A0A2T1LT90"/>
<reference evidence="2 3" key="1">
    <citation type="submission" date="2018-03" db="EMBL/GenBank/DDBJ databases">
        <title>The ancient ancestry and fast evolution of plastids.</title>
        <authorList>
            <person name="Moore K.R."/>
            <person name="Magnabosco C."/>
            <person name="Momper L."/>
            <person name="Gold D.A."/>
            <person name="Bosak T."/>
            <person name="Fournier G.P."/>
        </authorList>
    </citation>
    <scope>NUCLEOTIDE SEQUENCE [LARGE SCALE GENOMIC DNA]</scope>
    <source>
        <strain evidence="2 3">CCALA 016</strain>
    </source>
</reference>
<evidence type="ECO:0000313" key="3">
    <source>
        <dbReference type="Proteomes" id="UP000239001"/>
    </source>
</evidence>
<feature type="transmembrane region" description="Helical" evidence="1">
    <location>
        <begin position="31"/>
        <end position="50"/>
    </location>
</feature>
<keyword evidence="1" id="KW-0812">Transmembrane</keyword>
<gene>
    <name evidence="2" type="ORF">C7H19_19800</name>
</gene>
<keyword evidence="1" id="KW-0472">Membrane</keyword>
<keyword evidence="3" id="KW-1185">Reference proteome</keyword>
<dbReference type="RefSeq" id="WP_106458649.1">
    <property type="nucleotide sequence ID" value="NZ_PXOH01000029.1"/>
</dbReference>
<comment type="caution">
    <text evidence="2">The sequence shown here is derived from an EMBL/GenBank/DDBJ whole genome shotgun (WGS) entry which is preliminary data.</text>
</comment>
<name>A0A2T1LT90_9CHRO</name>
<dbReference type="EMBL" id="PXOH01000029">
    <property type="protein sequence ID" value="PSF33632.1"/>
    <property type="molecule type" value="Genomic_DNA"/>
</dbReference>
<reference evidence="2 3" key="2">
    <citation type="submission" date="2018-03" db="EMBL/GenBank/DDBJ databases">
        <authorList>
            <person name="Keele B.F."/>
        </authorList>
    </citation>
    <scope>NUCLEOTIDE SEQUENCE [LARGE SCALE GENOMIC DNA]</scope>
    <source>
        <strain evidence="2 3">CCALA 016</strain>
    </source>
</reference>
<accession>A0A2T1LT90</accession>
<evidence type="ECO:0000313" key="2">
    <source>
        <dbReference type="EMBL" id="PSF33632.1"/>
    </source>
</evidence>
<organism evidence="2 3">
    <name type="scientific">Aphanothece hegewaldii CCALA 016</name>
    <dbReference type="NCBI Taxonomy" id="2107694"/>
    <lineage>
        <taxon>Bacteria</taxon>
        <taxon>Bacillati</taxon>
        <taxon>Cyanobacteriota</taxon>
        <taxon>Cyanophyceae</taxon>
        <taxon>Oscillatoriophycideae</taxon>
        <taxon>Chroococcales</taxon>
        <taxon>Aphanothecaceae</taxon>
        <taxon>Aphanothece</taxon>
    </lineage>
</organism>
<keyword evidence="1" id="KW-1133">Transmembrane helix</keyword>
<proteinExistence type="predicted"/>
<sequence>MNQNERFSLSLIVVGCLFGIAIVFIPENKASLFASIPSSLIMSATTYLGIKNDRNSNGSN</sequence>